<evidence type="ECO:0000259" key="2">
    <source>
        <dbReference type="SMART" id="SM00278"/>
    </source>
</evidence>
<dbReference type="NCBIfam" id="TIGR00426">
    <property type="entry name" value="competence protein ComEA helix-hairpin-helix repeat region"/>
    <property type="match status" value="1"/>
</dbReference>
<protein>
    <submittedName>
        <fullName evidence="3">ComEA family DNA-binding protein</fullName>
    </submittedName>
</protein>
<dbReference type="SUPFAM" id="SSF47781">
    <property type="entry name" value="RuvA domain 2-like"/>
    <property type="match status" value="1"/>
</dbReference>
<dbReference type="Proteomes" id="UP000668403">
    <property type="component" value="Unassembled WGS sequence"/>
</dbReference>
<dbReference type="Gene3D" id="1.10.150.280">
    <property type="entry name" value="AF1531-like domain"/>
    <property type="match status" value="1"/>
</dbReference>
<comment type="caution">
    <text evidence="3">The sequence shown here is derived from an EMBL/GenBank/DDBJ whole genome shotgun (WGS) entry which is preliminary data.</text>
</comment>
<keyword evidence="3" id="KW-0238">DNA-binding</keyword>
<dbReference type="Gene3D" id="3.10.560.10">
    <property type="entry name" value="Outer membrane lipoprotein wza domain like"/>
    <property type="match status" value="1"/>
</dbReference>
<keyword evidence="4" id="KW-1185">Reference proteome</keyword>
<dbReference type="Pfam" id="PF10531">
    <property type="entry name" value="SLBB"/>
    <property type="match status" value="1"/>
</dbReference>
<feature type="compositionally biased region" description="Low complexity" evidence="1">
    <location>
        <begin position="45"/>
        <end position="60"/>
    </location>
</feature>
<gene>
    <name evidence="3" type="ORF">J4H85_07530</name>
</gene>
<dbReference type="GO" id="GO:0003677">
    <property type="term" value="F:DNA binding"/>
    <property type="evidence" value="ECO:0007669"/>
    <property type="project" value="UniProtKB-KW"/>
</dbReference>
<dbReference type="InterPro" id="IPR051675">
    <property type="entry name" value="Endo/Exo/Phosphatase_dom_1"/>
</dbReference>
<dbReference type="PANTHER" id="PTHR21180:SF32">
    <property type="entry name" value="ENDONUCLEASE_EXONUCLEASE_PHOSPHATASE FAMILY DOMAIN-CONTAINING PROTEIN 1"/>
    <property type="match status" value="1"/>
</dbReference>
<proteinExistence type="predicted"/>
<feature type="region of interest" description="Disordered" evidence="1">
    <location>
        <begin position="20"/>
        <end position="61"/>
    </location>
</feature>
<dbReference type="SUPFAM" id="SSF142984">
    <property type="entry name" value="Nqo1 middle domain-like"/>
    <property type="match status" value="1"/>
</dbReference>
<evidence type="ECO:0000313" key="4">
    <source>
        <dbReference type="Proteomes" id="UP000668403"/>
    </source>
</evidence>
<organism evidence="3 4">
    <name type="scientific">Leucobacter tardus</name>
    <dbReference type="NCBI Taxonomy" id="501483"/>
    <lineage>
        <taxon>Bacteria</taxon>
        <taxon>Bacillati</taxon>
        <taxon>Actinomycetota</taxon>
        <taxon>Actinomycetes</taxon>
        <taxon>Micrococcales</taxon>
        <taxon>Microbacteriaceae</taxon>
        <taxon>Leucobacter</taxon>
    </lineage>
</organism>
<dbReference type="InterPro" id="IPR003583">
    <property type="entry name" value="Hlx-hairpin-Hlx_DNA-bd_motif"/>
</dbReference>
<evidence type="ECO:0000256" key="1">
    <source>
        <dbReference type="SAM" id="MobiDB-lite"/>
    </source>
</evidence>
<dbReference type="GO" id="GO:0015628">
    <property type="term" value="P:protein secretion by the type II secretion system"/>
    <property type="evidence" value="ECO:0007669"/>
    <property type="project" value="TreeGrafter"/>
</dbReference>
<dbReference type="SMART" id="SM00278">
    <property type="entry name" value="HhH1"/>
    <property type="match status" value="2"/>
</dbReference>
<dbReference type="GO" id="GO:0015627">
    <property type="term" value="C:type II protein secretion system complex"/>
    <property type="evidence" value="ECO:0007669"/>
    <property type="project" value="TreeGrafter"/>
</dbReference>
<feature type="domain" description="Helix-hairpin-helix DNA-binding motif class 1" evidence="2">
    <location>
        <begin position="166"/>
        <end position="185"/>
    </location>
</feature>
<dbReference type="InterPro" id="IPR004509">
    <property type="entry name" value="Competence_ComEA_HhH"/>
</dbReference>
<reference evidence="3" key="1">
    <citation type="submission" date="2021-03" db="EMBL/GenBank/DDBJ databases">
        <title>Leucobacter chromiisoli sp. nov., isolated from chromium-containing soil of chemical plant.</title>
        <authorList>
            <person name="Xu Z."/>
        </authorList>
    </citation>
    <scope>NUCLEOTIDE SEQUENCE</scope>
    <source>
        <strain evidence="3">K 70/01</strain>
    </source>
</reference>
<dbReference type="InterPro" id="IPR019554">
    <property type="entry name" value="Soluble_ligand-bd"/>
</dbReference>
<sequence>MVVAVLVAIVIVWLRPHAPGGGEAAVSTSTAGQVAPSASSRAEPGGSADAQDQAADVGVGPTPGSAFVHVVGEVADPGVVELPSGARVRDALDAAGGPTKRAVLAGVNLARVVVDGEQITVPDTAEAEMSAAPGGVDTAESGGSGGTGANGASPGALVNLNTADAAALETLPRVGPALAQRIIDWRAANGAFTSVDQLLEVSGIGEKTLEGFRDRVTV</sequence>
<evidence type="ECO:0000313" key="3">
    <source>
        <dbReference type="EMBL" id="MBO2989844.1"/>
    </source>
</evidence>
<dbReference type="AlphaFoldDB" id="A0A939QLE6"/>
<feature type="compositionally biased region" description="Polar residues" evidence="1">
    <location>
        <begin position="26"/>
        <end position="40"/>
    </location>
</feature>
<dbReference type="PANTHER" id="PTHR21180">
    <property type="entry name" value="ENDONUCLEASE/EXONUCLEASE/PHOSPHATASE FAMILY DOMAIN-CONTAINING PROTEIN 1"/>
    <property type="match status" value="1"/>
</dbReference>
<accession>A0A939QLE6</accession>
<dbReference type="InterPro" id="IPR010994">
    <property type="entry name" value="RuvA_2-like"/>
</dbReference>
<dbReference type="GO" id="GO:0006281">
    <property type="term" value="P:DNA repair"/>
    <property type="evidence" value="ECO:0007669"/>
    <property type="project" value="InterPro"/>
</dbReference>
<feature type="region of interest" description="Disordered" evidence="1">
    <location>
        <begin position="124"/>
        <end position="150"/>
    </location>
</feature>
<name>A0A939QLE6_9MICO</name>
<dbReference type="Pfam" id="PF12836">
    <property type="entry name" value="HHH_3"/>
    <property type="match status" value="1"/>
</dbReference>
<dbReference type="EMBL" id="JAGFBF010000005">
    <property type="protein sequence ID" value="MBO2989844.1"/>
    <property type="molecule type" value="Genomic_DNA"/>
</dbReference>
<feature type="domain" description="Helix-hairpin-helix DNA-binding motif class 1" evidence="2">
    <location>
        <begin position="196"/>
        <end position="215"/>
    </location>
</feature>